<feature type="region of interest" description="Disordered" evidence="1">
    <location>
        <begin position="15"/>
        <end position="64"/>
    </location>
</feature>
<sequence>SSDFARDFYAAGTGEGLIGDVARDPPPSSAPATSSSASSRRESSNSSSAQNDRTPTTQPVAGRPLLKDGKLLVYPKGFQCDKCHNVGYKHADPLHPCKKCWAKYAKPFTGPLAFSYTRSEPGLSPESSNFQKPLPRMNPPAPPPPQPFQQQSFGTPPAQFPPGGYHQGGFYGPPNPMAPFQTMSPPPPGTVVYPAGDPRIGGRLCWRCNGKGNVSFLFDRMNCEVCGGVGRTFF</sequence>
<feature type="compositionally biased region" description="Pro residues" evidence="1">
    <location>
        <begin position="136"/>
        <end position="147"/>
    </location>
</feature>
<evidence type="ECO:0000313" key="2">
    <source>
        <dbReference type="EMBL" id="PPQ65147.1"/>
    </source>
</evidence>
<evidence type="ECO:0000256" key="1">
    <source>
        <dbReference type="SAM" id="MobiDB-lite"/>
    </source>
</evidence>
<gene>
    <name evidence="2" type="ORF">CVT24_011042</name>
</gene>
<dbReference type="PANTHER" id="PTHR28031">
    <property type="entry name" value="PROLINE-RICH PROTEIN HUA1"/>
    <property type="match status" value="1"/>
</dbReference>
<protein>
    <submittedName>
        <fullName evidence="2">Uncharacterized protein</fullName>
    </submittedName>
</protein>
<dbReference type="PANTHER" id="PTHR28031:SF1">
    <property type="entry name" value="PROLINE-RICH PROTEIN HUA1"/>
    <property type="match status" value="1"/>
</dbReference>
<dbReference type="InterPro" id="IPR038910">
    <property type="entry name" value="Hua1-like"/>
</dbReference>
<proteinExistence type="predicted"/>
<organism evidence="2 3">
    <name type="scientific">Panaeolus cyanescens</name>
    <dbReference type="NCBI Taxonomy" id="181874"/>
    <lineage>
        <taxon>Eukaryota</taxon>
        <taxon>Fungi</taxon>
        <taxon>Dikarya</taxon>
        <taxon>Basidiomycota</taxon>
        <taxon>Agaricomycotina</taxon>
        <taxon>Agaricomycetes</taxon>
        <taxon>Agaricomycetidae</taxon>
        <taxon>Agaricales</taxon>
        <taxon>Agaricineae</taxon>
        <taxon>Galeropsidaceae</taxon>
        <taxon>Panaeolus</taxon>
    </lineage>
</organism>
<dbReference type="GO" id="GO:0005737">
    <property type="term" value="C:cytoplasm"/>
    <property type="evidence" value="ECO:0007669"/>
    <property type="project" value="TreeGrafter"/>
</dbReference>
<feature type="non-terminal residue" evidence="2">
    <location>
        <position position="1"/>
    </location>
</feature>
<evidence type="ECO:0000313" key="3">
    <source>
        <dbReference type="Proteomes" id="UP000284842"/>
    </source>
</evidence>
<feature type="region of interest" description="Disordered" evidence="1">
    <location>
        <begin position="117"/>
        <end position="159"/>
    </location>
</feature>
<feature type="compositionally biased region" description="Low complexity" evidence="1">
    <location>
        <begin position="30"/>
        <end position="49"/>
    </location>
</feature>
<dbReference type="STRING" id="181874.A0A409VFW6"/>
<feature type="compositionally biased region" description="Low complexity" evidence="1">
    <location>
        <begin position="148"/>
        <end position="157"/>
    </location>
</feature>
<dbReference type="Proteomes" id="UP000284842">
    <property type="component" value="Unassembled WGS sequence"/>
</dbReference>
<dbReference type="InParanoid" id="A0A409VFW6"/>
<comment type="caution">
    <text evidence="2">The sequence shown here is derived from an EMBL/GenBank/DDBJ whole genome shotgun (WGS) entry which is preliminary data.</text>
</comment>
<dbReference type="AlphaFoldDB" id="A0A409VFW6"/>
<feature type="compositionally biased region" description="Polar residues" evidence="1">
    <location>
        <begin position="50"/>
        <end position="59"/>
    </location>
</feature>
<dbReference type="OrthoDB" id="2405700at2759"/>
<keyword evidence="3" id="KW-1185">Reference proteome</keyword>
<name>A0A409VFW6_9AGAR</name>
<accession>A0A409VFW6</accession>
<reference evidence="2 3" key="1">
    <citation type="journal article" date="2018" name="Evol. Lett.">
        <title>Horizontal gene cluster transfer increased hallucinogenic mushroom diversity.</title>
        <authorList>
            <person name="Reynolds H.T."/>
            <person name="Vijayakumar V."/>
            <person name="Gluck-Thaler E."/>
            <person name="Korotkin H.B."/>
            <person name="Matheny P.B."/>
            <person name="Slot J.C."/>
        </authorList>
    </citation>
    <scope>NUCLEOTIDE SEQUENCE [LARGE SCALE GENOMIC DNA]</scope>
    <source>
        <strain evidence="2 3">2629</strain>
    </source>
</reference>
<dbReference type="EMBL" id="NHTK01006073">
    <property type="protein sequence ID" value="PPQ65147.1"/>
    <property type="molecule type" value="Genomic_DNA"/>
</dbReference>